<dbReference type="OrthoDB" id="6105938at2759"/>
<keyword evidence="3" id="KW-0677">Repeat</keyword>
<feature type="domain" description="C2H2-type" evidence="10">
    <location>
        <begin position="266"/>
        <end position="293"/>
    </location>
</feature>
<comment type="subcellular location">
    <subcellularLocation>
        <location evidence="1">Nucleus</location>
    </subcellularLocation>
</comment>
<dbReference type="InterPro" id="IPR050589">
    <property type="entry name" value="Ikaros_C2H2-ZF"/>
</dbReference>
<dbReference type="EMBL" id="NEDP02003184">
    <property type="protein sequence ID" value="OWF49317.1"/>
    <property type="molecule type" value="Genomic_DNA"/>
</dbReference>
<evidence type="ECO:0000313" key="12">
    <source>
        <dbReference type="Proteomes" id="UP000242188"/>
    </source>
</evidence>
<evidence type="ECO:0000313" key="11">
    <source>
        <dbReference type="EMBL" id="OWF49317.1"/>
    </source>
</evidence>
<dbReference type="SUPFAM" id="SSF57667">
    <property type="entry name" value="beta-beta-alpha zinc fingers"/>
    <property type="match status" value="4"/>
</dbReference>
<accession>A0A210QKP5</accession>
<dbReference type="GO" id="GO:0000978">
    <property type="term" value="F:RNA polymerase II cis-regulatory region sequence-specific DNA binding"/>
    <property type="evidence" value="ECO:0007669"/>
    <property type="project" value="TreeGrafter"/>
</dbReference>
<sequence length="413" mass="47393">MNNANESSFDREEATNDGEKSTSDISLSGVEHVTTHNEYSTSGDSDRVIGDVEIERDIGANFKGNGKGKVHDPQGKVSVQLCEGNTESLQTPTEAVHNDKDTCQESGSVVNIMERSKKCPRNTCLKSVRKRKQKTGSNSKMPACYHYDKSHSESISPNSHKKIYKNMSDVHDSEIPWNTDETTAVRNRGFVLQTKHNELKTDKITEFVCIMCNKQEHSQHKLQQHMMTKHSSDVSNTEFRCQTCSKIYPSKLSLQGHVRIHNSKEHACPVCHRTFHRPAYLKRHMLIHTDENPYRCPYCSKDFVCQNFLKPHLRTHTGTKPYQCDVCGMRFTQQTQLMSHKRQHAPEKAFRCDECGVEFVDNQDLLVHIAAHGREANKCKDCGKVFGRLKHLQKHMEIHNRDRRRHQSYEGMV</sequence>
<dbReference type="FunFam" id="3.30.160.60:FF:000065">
    <property type="entry name" value="B-cell CLL/lymphoma 6, member B"/>
    <property type="match status" value="1"/>
</dbReference>
<dbReference type="Pfam" id="PF00096">
    <property type="entry name" value="zf-C2H2"/>
    <property type="match status" value="4"/>
</dbReference>
<evidence type="ECO:0000259" key="10">
    <source>
        <dbReference type="PROSITE" id="PS50157"/>
    </source>
</evidence>
<dbReference type="GO" id="GO:0005634">
    <property type="term" value="C:nucleus"/>
    <property type="evidence" value="ECO:0007669"/>
    <property type="project" value="UniProtKB-SubCell"/>
</dbReference>
<evidence type="ECO:0000256" key="7">
    <source>
        <dbReference type="ARBA" id="ARBA00023242"/>
    </source>
</evidence>
<feature type="region of interest" description="Disordered" evidence="9">
    <location>
        <begin position="1"/>
        <end position="30"/>
    </location>
</feature>
<evidence type="ECO:0000256" key="3">
    <source>
        <dbReference type="ARBA" id="ARBA00022737"/>
    </source>
</evidence>
<evidence type="ECO:0000256" key="2">
    <source>
        <dbReference type="ARBA" id="ARBA00022723"/>
    </source>
</evidence>
<evidence type="ECO:0000256" key="5">
    <source>
        <dbReference type="ARBA" id="ARBA00022833"/>
    </source>
</evidence>
<organism evidence="11 12">
    <name type="scientific">Mizuhopecten yessoensis</name>
    <name type="common">Japanese scallop</name>
    <name type="synonym">Patinopecten yessoensis</name>
    <dbReference type="NCBI Taxonomy" id="6573"/>
    <lineage>
        <taxon>Eukaryota</taxon>
        <taxon>Metazoa</taxon>
        <taxon>Spiralia</taxon>
        <taxon>Lophotrochozoa</taxon>
        <taxon>Mollusca</taxon>
        <taxon>Bivalvia</taxon>
        <taxon>Autobranchia</taxon>
        <taxon>Pteriomorphia</taxon>
        <taxon>Pectinida</taxon>
        <taxon>Pectinoidea</taxon>
        <taxon>Pectinidae</taxon>
        <taxon>Mizuhopecten</taxon>
    </lineage>
</organism>
<feature type="domain" description="C2H2-type" evidence="10">
    <location>
        <begin position="207"/>
        <end position="235"/>
    </location>
</feature>
<comment type="caution">
    <text evidence="11">The sequence shown here is derived from an EMBL/GenBank/DDBJ whole genome shotgun (WGS) entry which is preliminary data.</text>
</comment>
<dbReference type="PROSITE" id="PS00028">
    <property type="entry name" value="ZINC_FINGER_C2H2_1"/>
    <property type="match status" value="5"/>
</dbReference>
<evidence type="ECO:0000256" key="9">
    <source>
        <dbReference type="SAM" id="MobiDB-lite"/>
    </source>
</evidence>
<dbReference type="Gene3D" id="3.30.160.60">
    <property type="entry name" value="Classic Zinc Finger"/>
    <property type="match status" value="6"/>
</dbReference>
<keyword evidence="12" id="KW-1185">Reference proteome</keyword>
<keyword evidence="2" id="KW-0479">Metal-binding</keyword>
<keyword evidence="7" id="KW-0539">Nucleus</keyword>
<name>A0A210QKP5_MIZYE</name>
<keyword evidence="4 8" id="KW-0863">Zinc-finger</keyword>
<feature type="domain" description="C2H2-type" evidence="10">
    <location>
        <begin position="377"/>
        <end position="404"/>
    </location>
</feature>
<dbReference type="FunFam" id="3.30.160.60:FF:000624">
    <property type="entry name" value="zinc finger protein 697"/>
    <property type="match status" value="1"/>
</dbReference>
<feature type="domain" description="C2H2-type" evidence="10">
    <location>
        <begin position="350"/>
        <end position="377"/>
    </location>
</feature>
<dbReference type="GO" id="GO:0006357">
    <property type="term" value="P:regulation of transcription by RNA polymerase II"/>
    <property type="evidence" value="ECO:0007669"/>
    <property type="project" value="TreeGrafter"/>
</dbReference>
<proteinExistence type="predicted"/>
<keyword evidence="6" id="KW-0238">DNA-binding</keyword>
<evidence type="ECO:0000256" key="8">
    <source>
        <dbReference type="PROSITE-ProRule" id="PRU00042"/>
    </source>
</evidence>
<dbReference type="InterPro" id="IPR013087">
    <property type="entry name" value="Znf_C2H2_type"/>
</dbReference>
<dbReference type="InterPro" id="IPR036236">
    <property type="entry name" value="Znf_C2H2_sf"/>
</dbReference>
<evidence type="ECO:0000256" key="1">
    <source>
        <dbReference type="ARBA" id="ARBA00004123"/>
    </source>
</evidence>
<dbReference type="PANTHER" id="PTHR24404:SF114">
    <property type="entry name" value="KLUMPFUSS, ISOFORM B-RELATED"/>
    <property type="match status" value="1"/>
</dbReference>
<dbReference type="GO" id="GO:0003700">
    <property type="term" value="F:DNA-binding transcription factor activity"/>
    <property type="evidence" value="ECO:0007669"/>
    <property type="project" value="TreeGrafter"/>
</dbReference>
<dbReference type="PANTHER" id="PTHR24404">
    <property type="entry name" value="ZINC FINGER PROTEIN"/>
    <property type="match status" value="1"/>
</dbReference>
<evidence type="ECO:0000256" key="4">
    <source>
        <dbReference type="ARBA" id="ARBA00022771"/>
    </source>
</evidence>
<feature type="domain" description="C2H2-type" evidence="10">
    <location>
        <begin position="294"/>
        <end position="321"/>
    </location>
</feature>
<dbReference type="GO" id="GO:0008270">
    <property type="term" value="F:zinc ion binding"/>
    <property type="evidence" value="ECO:0007669"/>
    <property type="project" value="UniProtKB-KW"/>
</dbReference>
<feature type="domain" description="C2H2-type" evidence="10">
    <location>
        <begin position="322"/>
        <end position="349"/>
    </location>
</feature>
<feature type="domain" description="C2H2-type" evidence="10">
    <location>
        <begin position="239"/>
        <end position="266"/>
    </location>
</feature>
<protein>
    <submittedName>
        <fullName evidence="11">Zinc finger protein 285</fullName>
    </submittedName>
</protein>
<keyword evidence="5" id="KW-0862">Zinc</keyword>
<dbReference type="AlphaFoldDB" id="A0A210QKP5"/>
<dbReference type="PROSITE" id="PS50157">
    <property type="entry name" value="ZINC_FINGER_C2H2_2"/>
    <property type="match status" value="7"/>
</dbReference>
<feature type="compositionally biased region" description="Basic and acidic residues" evidence="9">
    <location>
        <begin position="8"/>
        <end position="22"/>
    </location>
</feature>
<gene>
    <name evidence="11" type="ORF">KP79_PYT23378</name>
</gene>
<evidence type="ECO:0000256" key="6">
    <source>
        <dbReference type="ARBA" id="ARBA00023125"/>
    </source>
</evidence>
<reference evidence="11 12" key="1">
    <citation type="journal article" date="2017" name="Nat. Ecol. Evol.">
        <title>Scallop genome provides insights into evolution of bilaterian karyotype and development.</title>
        <authorList>
            <person name="Wang S."/>
            <person name="Zhang J."/>
            <person name="Jiao W."/>
            <person name="Li J."/>
            <person name="Xun X."/>
            <person name="Sun Y."/>
            <person name="Guo X."/>
            <person name="Huan P."/>
            <person name="Dong B."/>
            <person name="Zhang L."/>
            <person name="Hu X."/>
            <person name="Sun X."/>
            <person name="Wang J."/>
            <person name="Zhao C."/>
            <person name="Wang Y."/>
            <person name="Wang D."/>
            <person name="Huang X."/>
            <person name="Wang R."/>
            <person name="Lv J."/>
            <person name="Li Y."/>
            <person name="Zhang Z."/>
            <person name="Liu B."/>
            <person name="Lu W."/>
            <person name="Hui Y."/>
            <person name="Liang J."/>
            <person name="Zhou Z."/>
            <person name="Hou R."/>
            <person name="Li X."/>
            <person name="Liu Y."/>
            <person name="Li H."/>
            <person name="Ning X."/>
            <person name="Lin Y."/>
            <person name="Zhao L."/>
            <person name="Xing Q."/>
            <person name="Dou J."/>
            <person name="Li Y."/>
            <person name="Mao J."/>
            <person name="Guo H."/>
            <person name="Dou H."/>
            <person name="Li T."/>
            <person name="Mu C."/>
            <person name="Jiang W."/>
            <person name="Fu Q."/>
            <person name="Fu X."/>
            <person name="Miao Y."/>
            <person name="Liu J."/>
            <person name="Yu Q."/>
            <person name="Li R."/>
            <person name="Liao H."/>
            <person name="Li X."/>
            <person name="Kong Y."/>
            <person name="Jiang Z."/>
            <person name="Chourrout D."/>
            <person name="Li R."/>
            <person name="Bao Z."/>
        </authorList>
    </citation>
    <scope>NUCLEOTIDE SEQUENCE [LARGE SCALE GENOMIC DNA]</scope>
    <source>
        <strain evidence="11 12">PY_sf001</strain>
    </source>
</reference>
<dbReference type="FunFam" id="3.30.160.60:FF:000100">
    <property type="entry name" value="Zinc finger 45-like"/>
    <property type="match status" value="1"/>
</dbReference>
<dbReference type="Proteomes" id="UP000242188">
    <property type="component" value="Unassembled WGS sequence"/>
</dbReference>
<dbReference type="SMART" id="SM00355">
    <property type="entry name" value="ZnF_C2H2"/>
    <property type="match status" value="7"/>
</dbReference>